<dbReference type="CDD" id="cd04458">
    <property type="entry name" value="CSP_CDS"/>
    <property type="match status" value="1"/>
</dbReference>
<dbReference type="AlphaFoldDB" id="A0A160SYM2"/>
<dbReference type="SUPFAM" id="SSF50249">
    <property type="entry name" value="Nucleic acid-binding proteins"/>
    <property type="match status" value="1"/>
</dbReference>
<organism evidence="3 4">
    <name type="scientific">Candidatus Promineifilum breve</name>
    <dbReference type="NCBI Taxonomy" id="1806508"/>
    <lineage>
        <taxon>Bacteria</taxon>
        <taxon>Bacillati</taxon>
        <taxon>Chloroflexota</taxon>
        <taxon>Ardenticatenia</taxon>
        <taxon>Candidatus Promineifilales</taxon>
        <taxon>Candidatus Promineifilaceae</taxon>
        <taxon>Candidatus Promineifilum</taxon>
    </lineage>
</organism>
<dbReference type="PANTHER" id="PTHR11544">
    <property type="entry name" value="COLD SHOCK DOMAIN CONTAINING PROTEINS"/>
    <property type="match status" value="1"/>
</dbReference>
<feature type="compositionally biased region" description="Low complexity" evidence="1">
    <location>
        <begin position="84"/>
        <end position="94"/>
    </location>
</feature>
<dbReference type="PROSITE" id="PS51857">
    <property type="entry name" value="CSD_2"/>
    <property type="match status" value="1"/>
</dbReference>
<dbReference type="Pfam" id="PF00313">
    <property type="entry name" value="CSD"/>
    <property type="match status" value="1"/>
</dbReference>
<dbReference type="InterPro" id="IPR011129">
    <property type="entry name" value="CSD"/>
</dbReference>
<evidence type="ECO:0000313" key="3">
    <source>
        <dbReference type="EMBL" id="CUS02164.2"/>
    </source>
</evidence>
<evidence type="ECO:0000259" key="2">
    <source>
        <dbReference type="PROSITE" id="PS51857"/>
    </source>
</evidence>
<keyword evidence="4" id="KW-1185">Reference proteome</keyword>
<dbReference type="SMART" id="SM00357">
    <property type="entry name" value="CSP"/>
    <property type="match status" value="1"/>
</dbReference>
<dbReference type="InterPro" id="IPR012340">
    <property type="entry name" value="NA-bd_OB-fold"/>
</dbReference>
<evidence type="ECO:0000313" key="4">
    <source>
        <dbReference type="Proteomes" id="UP000215027"/>
    </source>
</evidence>
<sequence>MNFRDRWAENEAGERYVFTVEMQRRLSQAGLPLDPSSLPKLAAMPSAARPPREQRNDWGDRERADRPERERNDRPERERPEPAARPQQQPQAAYQDDRPAREAEIVGPETIQIDPMTGKYIGRVKWYNTKKGYGFIVRGAGEEIFFHKSATVGEMEEFEEGQWVLYDVETTAKGPEASDVEPYTGEPVE</sequence>
<feature type="domain" description="CSD" evidence="2">
    <location>
        <begin position="119"/>
        <end position="182"/>
    </location>
</feature>
<name>A0A160SYM2_9CHLR</name>
<reference evidence="3" key="1">
    <citation type="submission" date="2016-01" db="EMBL/GenBank/DDBJ databases">
        <authorList>
            <person name="Mcilroy J.S."/>
            <person name="Karst M S."/>
            <person name="Albertsen M."/>
        </authorList>
    </citation>
    <scope>NUCLEOTIDE SEQUENCE</scope>
    <source>
        <strain evidence="3">Cfx-K</strain>
    </source>
</reference>
<feature type="region of interest" description="Disordered" evidence="1">
    <location>
        <begin position="30"/>
        <end position="100"/>
    </location>
</feature>
<dbReference type="InterPro" id="IPR050181">
    <property type="entry name" value="Cold_shock_domain"/>
</dbReference>
<dbReference type="EMBL" id="LN890655">
    <property type="protein sequence ID" value="CUS02164.2"/>
    <property type="molecule type" value="Genomic_DNA"/>
</dbReference>
<dbReference type="PRINTS" id="PR00050">
    <property type="entry name" value="COLDSHOCK"/>
</dbReference>
<dbReference type="Gene3D" id="2.40.50.140">
    <property type="entry name" value="Nucleic acid-binding proteins"/>
    <property type="match status" value="1"/>
</dbReference>
<accession>A0A160SYM2</accession>
<proteinExistence type="predicted"/>
<evidence type="ECO:0000256" key="1">
    <source>
        <dbReference type="SAM" id="MobiDB-lite"/>
    </source>
</evidence>
<dbReference type="InterPro" id="IPR002059">
    <property type="entry name" value="CSP_DNA-bd"/>
</dbReference>
<dbReference type="GO" id="GO:0003676">
    <property type="term" value="F:nucleic acid binding"/>
    <property type="evidence" value="ECO:0007669"/>
    <property type="project" value="InterPro"/>
</dbReference>
<dbReference type="RefSeq" id="WP_231911281.1">
    <property type="nucleotide sequence ID" value="NZ_LN890655.1"/>
</dbReference>
<dbReference type="Proteomes" id="UP000215027">
    <property type="component" value="Chromosome I"/>
</dbReference>
<dbReference type="KEGG" id="pbf:CFX0092_A0283"/>
<gene>
    <name evidence="3" type="ORF">CFX0092_A0283</name>
</gene>
<feature type="compositionally biased region" description="Basic and acidic residues" evidence="1">
    <location>
        <begin position="50"/>
        <end position="82"/>
    </location>
</feature>
<protein>
    <submittedName>
        <fullName evidence="3">Cold shock-like protein CspLA (Modular protein)</fullName>
    </submittedName>
</protein>